<comment type="caution">
    <text evidence="2">The sequence shown here is derived from an EMBL/GenBank/DDBJ whole genome shotgun (WGS) entry which is preliminary data.</text>
</comment>
<keyword evidence="1" id="KW-0472">Membrane</keyword>
<protein>
    <submittedName>
        <fullName evidence="2">Uncharacterized protein</fullName>
    </submittedName>
</protein>
<evidence type="ECO:0000256" key="1">
    <source>
        <dbReference type="SAM" id="Phobius"/>
    </source>
</evidence>
<sequence length="305" mass="33327">MAWVARHRRVLFAVCGALIAAVLGAAVQELVDSKLRMAAAAALGVCLLVVTMLAGLAAIVESRLQADRDIVDTIRGEIARSQALADGTDARITSLGHEMAAMVGSIGMKVDTMLLSELNSVKTIEGDRTVQLMLSTKEELRILDLLLEDGQWPDDAMDQSYQSSAFDVFRELLEQSESPISYKRIIQVAEPASSLSRARTPSLVKHCHDIIDLRQRRGSRVSLRVTRHRFPFKFIIIDQSAIVLQLQEYGGDPSDLRSWGEVLITDPGGQLVAVFRGIWEELVEDPSTRIVTLADLPKPGGSVAG</sequence>
<keyword evidence="3" id="KW-1185">Reference proteome</keyword>
<evidence type="ECO:0000313" key="3">
    <source>
        <dbReference type="Proteomes" id="UP000623608"/>
    </source>
</evidence>
<gene>
    <name evidence="2" type="ORF">Ate02nite_48670</name>
</gene>
<reference evidence="2" key="1">
    <citation type="submission" date="2021-01" db="EMBL/GenBank/DDBJ databases">
        <title>Whole genome shotgun sequence of Actinoplanes tereljensis NBRC 105297.</title>
        <authorList>
            <person name="Komaki H."/>
            <person name="Tamura T."/>
        </authorList>
    </citation>
    <scope>NUCLEOTIDE SEQUENCE</scope>
    <source>
        <strain evidence="2">NBRC 105297</strain>
    </source>
</reference>
<accession>A0A919NR86</accession>
<dbReference type="AlphaFoldDB" id="A0A919NR86"/>
<dbReference type="Proteomes" id="UP000623608">
    <property type="component" value="Unassembled WGS sequence"/>
</dbReference>
<proteinExistence type="predicted"/>
<organism evidence="2 3">
    <name type="scientific">Paractinoplanes tereljensis</name>
    <dbReference type="NCBI Taxonomy" id="571912"/>
    <lineage>
        <taxon>Bacteria</taxon>
        <taxon>Bacillati</taxon>
        <taxon>Actinomycetota</taxon>
        <taxon>Actinomycetes</taxon>
        <taxon>Micromonosporales</taxon>
        <taxon>Micromonosporaceae</taxon>
        <taxon>Paractinoplanes</taxon>
    </lineage>
</organism>
<keyword evidence="1" id="KW-0812">Transmembrane</keyword>
<keyword evidence="1" id="KW-1133">Transmembrane helix</keyword>
<evidence type="ECO:0000313" key="2">
    <source>
        <dbReference type="EMBL" id="GIF22137.1"/>
    </source>
</evidence>
<name>A0A919NR86_9ACTN</name>
<dbReference type="EMBL" id="BOMY01000033">
    <property type="protein sequence ID" value="GIF22137.1"/>
    <property type="molecule type" value="Genomic_DNA"/>
</dbReference>
<feature type="transmembrane region" description="Helical" evidence="1">
    <location>
        <begin position="40"/>
        <end position="60"/>
    </location>
</feature>